<gene>
    <name evidence="3" type="ORF">EDS130_LOCUS13423</name>
</gene>
<sequence length="358" mass="41095">MFALFPCFLLITHLKYCFNSCPLEYRSIDPNHSFCSQPFQNVIGQRVTSFEREYILYMHNCERQRVQGMNMEKMYWSDELEEVALKHAQTCMFEHDKPNQRSVPRIPLSTGQNLAMGYENWTHVLEGWIEEKEHYYHSYPATTIFSHYSQMIWHSSTLIGCAAAMCPPFGSYNISWPFYVCNYITGLINSNYHAAFQFGIPGYPLYDCQGKVCLYNGTLNLQTCQCECSAFASGVYCEKLNCSMLPDCPYHSSVSCLAVNVPLECPRLCGLCERYEMLRNVYGDENLAPNAPIISSITTSNEMNETISEEFELVTTTEFDTTSSFDTTIHENISSVSSTMNISSQMLFYLCIKYLFVV</sequence>
<accession>A0A814ENZ8</accession>
<proteinExistence type="predicted"/>
<name>A0A814ENZ8_ADIRI</name>
<dbReference type="PANTHER" id="PTHR10334">
    <property type="entry name" value="CYSTEINE-RICH SECRETORY PROTEIN-RELATED"/>
    <property type="match status" value="1"/>
</dbReference>
<dbReference type="OrthoDB" id="10043185at2759"/>
<organism evidence="3 4">
    <name type="scientific">Adineta ricciae</name>
    <name type="common">Rotifer</name>
    <dbReference type="NCBI Taxonomy" id="249248"/>
    <lineage>
        <taxon>Eukaryota</taxon>
        <taxon>Metazoa</taxon>
        <taxon>Spiralia</taxon>
        <taxon>Gnathifera</taxon>
        <taxon>Rotifera</taxon>
        <taxon>Eurotatoria</taxon>
        <taxon>Bdelloidea</taxon>
        <taxon>Adinetida</taxon>
        <taxon>Adinetidae</taxon>
        <taxon>Adineta</taxon>
    </lineage>
</organism>
<evidence type="ECO:0000256" key="1">
    <source>
        <dbReference type="SAM" id="SignalP"/>
    </source>
</evidence>
<protein>
    <recommendedName>
        <fullName evidence="2">SCP domain-containing protein</fullName>
    </recommendedName>
</protein>
<keyword evidence="1" id="KW-0732">Signal</keyword>
<reference evidence="3" key="1">
    <citation type="submission" date="2021-02" db="EMBL/GenBank/DDBJ databases">
        <authorList>
            <person name="Nowell W R."/>
        </authorList>
    </citation>
    <scope>NUCLEOTIDE SEQUENCE</scope>
</reference>
<comment type="caution">
    <text evidence="3">The sequence shown here is derived from an EMBL/GenBank/DDBJ whole genome shotgun (WGS) entry which is preliminary data.</text>
</comment>
<feature type="domain" description="SCP" evidence="2">
    <location>
        <begin position="50"/>
        <end position="186"/>
    </location>
</feature>
<dbReference type="EMBL" id="CAJNOJ010000053">
    <property type="protein sequence ID" value="CAF0972080.1"/>
    <property type="molecule type" value="Genomic_DNA"/>
</dbReference>
<dbReference type="PRINTS" id="PR00837">
    <property type="entry name" value="V5TPXLIKE"/>
</dbReference>
<dbReference type="Gene3D" id="3.40.33.10">
    <property type="entry name" value="CAP"/>
    <property type="match status" value="1"/>
</dbReference>
<dbReference type="InterPro" id="IPR014044">
    <property type="entry name" value="CAP_dom"/>
</dbReference>
<dbReference type="SUPFAM" id="SSF55797">
    <property type="entry name" value="PR-1-like"/>
    <property type="match status" value="1"/>
</dbReference>
<dbReference type="CDD" id="cd05380">
    <property type="entry name" value="CAP_euk"/>
    <property type="match status" value="1"/>
</dbReference>
<dbReference type="AlphaFoldDB" id="A0A814ENZ8"/>
<evidence type="ECO:0000313" key="3">
    <source>
        <dbReference type="EMBL" id="CAF0972080.1"/>
    </source>
</evidence>
<dbReference type="InterPro" id="IPR001283">
    <property type="entry name" value="CRISP-related"/>
</dbReference>
<feature type="signal peptide" evidence="1">
    <location>
        <begin position="1"/>
        <end position="17"/>
    </location>
</feature>
<dbReference type="InterPro" id="IPR035940">
    <property type="entry name" value="CAP_sf"/>
</dbReference>
<feature type="chain" id="PRO_5032627943" description="SCP domain-containing protein" evidence="1">
    <location>
        <begin position="18"/>
        <end position="358"/>
    </location>
</feature>
<dbReference type="Pfam" id="PF00188">
    <property type="entry name" value="CAP"/>
    <property type="match status" value="1"/>
</dbReference>
<dbReference type="SMART" id="SM00198">
    <property type="entry name" value="SCP"/>
    <property type="match status" value="1"/>
</dbReference>
<dbReference type="Proteomes" id="UP000663852">
    <property type="component" value="Unassembled WGS sequence"/>
</dbReference>
<evidence type="ECO:0000313" key="4">
    <source>
        <dbReference type="Proteomes" id="UP000663852"/>
    </source>
</evidence>
<evidence type="ECO:0000259" key="2">
    <source>
        <dbReference type="SMART" id="SM00198"/>
    </source>
</evidence>